<dbReference type="InterPro" id="IPR004111">
    <property type="entry name" value="Repressor_TetR_C"/>
</dbReference>
<evidence type="ECO:0000256" key="3">
    <source>
        <dbReference type="ARBA" id="ARBA00023163"/>
    </source>
</evidence>
<keyword evidence="2 4" id="KW-0238">DNA-binding</keyword>
<dbReference type="Proteomes" id="UP000694257">
    <property type="component" value="Chromosome"/>
</dbReference>
<dbReference type="RefSeq" id="WP_218470221.1">
    <property type="nucleotide sequence ID" value="NZ_BAABJN010000003.1"/>
</dbReference>
<proteinExistence type="predicted"/>
<evidence type="ECO:0000256" key="4">
    <source>
        <dbReference type="PROSITE-ProRule" id="PRU00335"/>
    </source>
</evidence>
<evidence type="ECO:0000313" key="7">
    <source>
        <dbReference type="Proteomes" id="UP000694257"/>
    </source>
</evidence>
<keyword evidence="7" id="KW-1185">Reference proteome</keyword>
<dbReference type="InterPro" id="IPR001647">
    <property type="entry name" value="HTH_TetR"/>
</dbReference>
<dbReference type="InterPro" id="IPR050109">
    <property type="entry name" value="HTH-type_TetR-like_transc_reg"/>
</dbReference>
<feature type="DNA-binding region" description="H-T-H motif" evidence="4">
    <location>
        <begin position="42"/>
        <end position="61"/>
    </location>
</feature>
<gene>
    <name evidence="6" type="ORF">KV110_27955</name>
</gene>
<reference evidence="6 7" key="1">
    <citation type="submission" date="2021-07" db="EMBL/GenBank/DDBJ databases">
        <title>Whole Genome Sequence of Nocardia Iowensis.</title>
        <authorList>
            <person name="Lamm A."/>
            <person name="Collins-Fairclough A.M."/>
            <person name="Bunk B."/>
            <person name="Sproer C."/>
        </authorList>
    </citation>
    <scope>NUCLEOTIDE SEQUENCE [LARGE SCALE GENOMIC DNA]</scope>
    <source>
        <strain evidence="6 7">NRRL 5646</strain>
    </source>
</reference>
<dbReference type="EMBL" id="CP078145">
    <property type="protein sequence ID" value="QXN89345.1"/>
    <property type="molecule type" value="Genomic_DNA"/>
</dbReference>
<evidence type="ECO:0000256" key="2">
    <source>
        <dbReference type="ARBA" id="ARBA00023125"/>
    </source>
</evidence>
<evidence type="ECO:0000259" key="5">
    <source>
        <dbReference type="PROSITE" id="PS50977"/>
    </source>
</evidence>
<evidence type="ECO:0000256" key="1">
    <source>
        <dbReference type="ARBA" id="ARBA00023015"/>
    </source>
</evidence>
<dbReference type="PANTHER" id="PTHR30055">
    <property type="entry name" value="HTH-TYPE TRANSCRIPTIONAL REGULATOR RUTR"/>
    <property type="match status" value="1"/>
</dbReference>
<dbReference type="PANTHER" id="PTHR30055:SF234">
    <property type="entry name" value="HTH-TYPE TRANSCRIPTIONAL REGULATOR BETI"/>
    <property type="match status" value="1"/>
</dbReference>
<dbReference type="Pfam" id="PF02909">
    <property type="entry name" value="TetR_C_1"/>
    <property type="match status" value="1"/>
</dbReference>
<feature type="domain" description="HTH tetR-type" evidence="5">
    <location>
        <begin position="19"/>
        <end position="79"/>
    </location>
</feature>
<dbReference type="Pfam" id="PF00440">
    <property type="entry name" value="TetR_N"/>
    <property type="match status" value="1"/>
</dbReference>
<keyword evidence="1" id="KW-0805">Transcription regulation</keyword>
<name>A0ABX8RM30_NOCIO</name>
<dbReference type="PROSITE" id="PS50977">
    <property type="entry name" value="HTH_TETR_2"/>
    <property type="match status" value="1"/>
</dbReference>
<sequence length="229" mass="25477">MEYVTGSATTGRRRGRPIRASREDIIAATTRMLTDGGAAAFSMRKLADELGVSTAAVYHHFPTKAALFVAVLSARAEQLDRPELPGDPRDRLVAVTLHLIDVLHRHPWVVELLVGGESFGRSAMWILDEFVDAATELGATDEYAGYMYNAVWRYTLGELMMRRAEDERRASADRGAPRSRWTDQIAPDDLAEFPAAARMLPQWADIRADYRTRTAVQHIIDGLIRGIPG</sequence>
<evidence type="ECO:0000313" key="6">
    <source>
        <dbReference type="EMBL" id="QXN89345.1"/>
    </source>
</evidence>
<protein>
    <submittedName>
        <fullName evidence="6">TetR/AcrR family transcriptional regulator</fullName>
    </submittedName>
</protein>
<organism evidence="6 7">
    <name type="scientific">Nocardia iowensis</name>
    <dbReference type="NCBI Taxonomy" id="204891"/>
    <lineage>
        <taxon>Bacteria</taxon>
        <taxon>Bacillati</taxon>
        <taxon>Actinomycetota</taxon>
        <taxon>Actinomycetes</taxon>
        <taxon>Mycobacteriales</taxon>
        <taxon>Nocardiaceae</taxon>
        <taxon>Nocardia</taxon>
    </lineage>
</organism>
<keyword evidence="3" id="KW-0804">Transcription</keyword>
<accession>A0ABX8RM30</accession>